<evidence type="ECO:0000256" key="2">
    <source>
        <dbReference type="PROSITE-ProRule" id="PRU00703"/>
    </source>
</evidence>
<dbReference type="AlphaFoldDB" id="A0A941IG81"/>
<dbReference type="Pfam" id="PF00571">
    <property type="entry name" value="CBS"/>
    <property type="match status" value="2"/>
</dbReference>
<dbReference type="InterPro" id="IPR051257">
    <property type="entry name" value="Diverse_CBS-Domain"/>
</dbReference>
<feature type="region of interest" description="Disordered" evidence="3">
    <location>
        <begin position="31"/>
        <end position="57"/>
    </location>
</feature>
<organism evidence="5 6">
    <name type="scientific">Actinospica acidithermotolerans</name>
    <dbReference type="NCBI Taxonomy" id="2828514"/>
    <lineage>
        <taxon>Bacteria</taxon>
        <taxon>Bacillati</taxon>
        <taxon>Actinomycetota</taxon>
        <taxon>Actinomycetes</taxon>
        <taxon>Catenulisporales</taxon>
        <taxon>Actinospicaceae</taxon>
        <taxon>Actinospica</taxon>
    </lineage>
</organism>
<dbReference type="RefSeq" id="WP_212518292.1">
    <property type="nucleotide sequence ID" value="NZ_JAGSOH010000029.1"/>
</dbReference>
<name>A0A941IG81_9ACTN</name>
<feature type="domain" description="CBS" evidence="4">
    <location>
        <begin position="67"/>
        <end position="124"/>
    </location>
</feature>
<sequence>MYTIQVSACARRGQAGPRSRRGGLGARCRHCERDDRHRPPGRSALGGATTVTGDGSMNTDKFVREVMSATVGSAAPDATIGRLARTLAEHRVGAVPVVDGAGRVIGIVTEADLARGGTASGFATAADVMSVPVFAVRAEDRVDDAQREMRRNGVGHLPVLDGAGRVIGMIRASDLRRTVSPTAIEEAELRRRVIDRVIDAGGEVSALSVEEGVVRLCVHVGDCGEIPLIEQMLRGIPGVGQLELTVGADVDVAHRLSPRTSGRRVRARSRISS</sequence>
<dbReference type="PANTHER" id="PTHR43080:SF29">
    <property type="entry name" value="OS02G0818000 PROTEIN"/>
    <property type="match status" value="1"/>
</dbReference>
<dbReference type="Gene3D" id="3.10.580.10">
    <property type="entry name" value="CBS-domain"/>
    <property type="match status" value="2"/>
</dbReference>
<dbReference type="InterPro" id="IPR000644">
    <property type="entry name" value="CBS_dom"/>
</dbReference>
<evidence type="ECO:0000256" key="1">
    <source>
        <dbReference type="ARBA" id="ARBA00023122"/>
    </source>
</evidence>
<accession>A0A941IG81</accession>
<feature type="domain" description="CBS" evidence="4">
    <location>
        <begin position="129"/>
        <end position="186"/>
    </location>
</feature>
<evidence type="ECO:0000313" key="5">
    <source>
        <dbReference type="EMBL" id="MBR7827145.1"/>
    </source>
</evidence>
<dbReference type="EMBL" id="JAGSOH010000029">
    <property type="protein sequence ID" value="MBR7827145.1"/>
    <property type="molecule type" value="Genomic_DNA"/>
</dbReference>
<gene>
    <name evidence="5" type="ORF">KDK95_12580</name>
</gene>
<evidence type="ECO:0000313" key="6">
    <source>
        <dbReference type="Proteomes" id="UP000676325"/>
    </source>
</evidence>
<dbReference type="Proteomes" id="UP000676325">
    <property type="component" value="Unassembled WGS sequence"/>
</dbReference>
<dbReference type="InterPro" id="IPR046342">
    <property type="entry name" value="CBS_dom_sf"/>
</dbReference>
<evidence type="ECO:0000259" key="4">
    <source>
        <dbReference type="PROSITE" id="PS51371"/>
    </source>
</evidence>
<reference evidence="5" key="1">
    <citation type="submission" date="2021-04" db="EMBL/GenBank/DDBJ databases">
        <title>Genome based classification of Actinospica acidithermotolerans sp. nov., an actinobacterium isolated from an Indonesian hot spring.</title>
        <authorList>
            <person name="Kusuma A.B."/>
            <person name="Putra K.E."/>
            <person name="Nafisah S."/>
            <person name="Loh J."/>
            <person name="Nouioui I."/>
            <person name="Goodfellow M."/>
        </authorList>
    </citation>
    <scope>NUCLEOTIDE SEQUENCE</scope>
    <source>
        <strain evidence="5">MGRD01-02</strain>
    </source>
</reference>
<dbReference type="PANTHER" id="PTHR43080">
    <property type="entry name" value="CBS DOMAIN-CONTAINING PROTEIN CBSX3, MITOCHONDRIAL"/>
    <property type="match status" value="1"/>
</dbReference>
<dbReference type="PROSITE" id="PS51371">
    <property type="entry name" value="CBS"/>
    <property type="match status" value="2"/>
</dbReference>
<comment type="caution">
    <text evidence="5">The sequence shown here is derived from an EMBL/GenBank/DDBJ whole genome shotgun (WGS) entry which is preliminary data.</text>
</comment>
<dbReference type="SUPFAM" id="SSF54631">
    <property type="entry name" value="CBS-domain pair"/>
    <property type="match status" value="1"/>
</dbReference>
<keyword evidence="1 2" id="KW-0129">CBS domain</keyword>
<proteinExistence type="predicted"/>
<dbReference type="SMART" id="SM00116">
    <property type="entry name" value="CBS"/>
    <property type="match status" value="2"/>
</dbReference>
<evidence type="ECO:0000256" key="3">
    <source>
        <dbReference type="SAM" id="MobiDB-lite"/>
    </source>
</evidence>
<dbReference type="CDD" id="cd02205">
    <property type="entry name" value="CBS_pair_SF"/>
    <property type="match status" value="1"/>
</dbReference>
<keyword evidence="6" id="KW-1185">Reference proteome</keyword>
<protein>
    <submittedName>
        <fullName evidence="5">CBS domain-containing protein</fullName>
    </submittedName>
</protein>